<reference evidence="1 2" key="1">
    <citation type="submission" date="2017-12" db="EMBL/GenBank/DDBJ databases">
        <title>Phylogenetic diversity of female urinary microbiome.</title>
        <authorList>
            <person name="Thomas-White K."/>
            <person name="Wolfe A.J."/>
        </authorList>
    </citation>
    <scope>NUCLEOTIDE SEQUENCE [LARGE SCALE GENOMIC DNA]</scope>
    <source>
        <strain evidence="1 2">UMB0416</strain>
    </source>
</reference>
<evidence type="ECO:0000313" key="2">
    <source>
        <dbReference type="Proteomes" id="UP000234914"/>
    </source>
</evidence>
<evidence type="ECO:0000313" key="1">
    <source>
        <dbReference type="EMBL" id="PKZ68486.1"/>
    </source>
</evidence>
<comment type="caution">
    <text evidence="1">The sequence shown here is derived from an EMBL/GenBank/DDBJ whole genome shotgun (WGS) entry which is preliminary data.</text>
</comment>
<gene>
    <name evidence="1" type="ORF">CYJ96_07625</name>
</gene>
<name>A0A2I1RHB7_FAUOS</name>
<accession>A0A2I1RHB7</accession>
<dbReference type="AlphaFoldDB" id="A0A2I1RHB7"/>
<proteinExistence type="predicted"/>
<dbReference type="Proteomes" id="UP000234914">
    <property type="component" value="Unassembled WGS sequence"/>
</dbReference>
<dbReference type="EMBL" id="PKJS01000009">
    <property type="protein sequence ID" value="PKZ68486.1"/>
    <property type="molecule type" value="Genomic_DNA"/>
</dbReference>
<sequence length="69" mass="8321">MGHPYTKEINTKKLNIKKKIQSTTSSYRNYFFLGNKTRLVRSTIQTQPQNFYNFQNFCIDRNKQKLQNN</sequence>
<protein>
    <submittedName>
        <fullName evidence="1">Uncharacterized protein</fullName>
    </submittedName>
</protein>
<organism evidence="1 2">
    <name type="scientific">Faucicola osloensis</name>
    <name type="common">Moraxella osloensis</name>
    <dbReference type="NCBI Taxonomy" id="34062"/>
    <lineage>
        <taxon>Bacteria</taxon>
        <taxon>Pseudomonadati</taxon>
        <taxon>Pseudomonadota</taxon>
        <taxon>Gammaproteobacteria</taxon>
        <taxon>Moraxellales</taxon>
        <taxon>Moraxellaceae</taxon>
        <taxon>Faucicola</taxon>
    </lineage>
</organism>